<evidence type="ECO:0000256" key="1">
    <source>
        <dbReference type="SAM" id="Coils"/>
    </source>
</evidence>
<protein>
    <submittedName>
        <fullName evidence="2">Uncharacterized protein</fullName>
    </submittedName>
</protein>
<evidence type="ECO:0000313" key="2">
    <source>
        <dbReference type="EMBL" id="PYE89594.1"/>
    </source>
</evidence>
<reference evidence="2 3" key="1">
    <citation type="submission" date="2018-06" db="EMBL/GenBank/DDBJ databases">
        <title>Genomic Encyclopedia of Type Strains, Phase III (KMG-III): the genomes of soil and plant-associated and newly described type strains.</title>
        <authorList>
            <person name="Whitman W."/>
        </authorList>
    </citation>
    <scope>NUCLEOTIDE SEQUENCE [LARGE SCALE GENOMIC DNA]</scope>
    <source>
        <strain evidence="2 3">ORS 1419</strain>
    </source>
</reference>
<dbReference type="RefSeq" id="WP_181418330.1">
    <property type="nucleotide sequence ID" value="NZ_QJTF01000003.1"/>
</dbReference>
<organism evidence="2 3">
    <name type="scientific">Phyllobacterium leguminum</name>
    <dbReference type="NCBI Taxonomy" id="314237"/>
    <lineage>
        <taxon>Bacteria</taxon>
        <taxon>Pseudomonadati</taxon>
        <taxon>Pseudomonadota</taxon>
        <taxon>Alphaproteobacteria</taxon>
        <taxon>Hyphomicrobiales</taxon>
        <taxon>Phyllobacteriaceae</taxon>
        <taxon>Phyllobacterium</taxon>
    </lineage>
</organism>
<dbReference type="EMBL" id="QJTF01000003">
    <property type="protein sequence ID" value="PYE89594.1"/>
    <property type="molecule type" value="Genomic_DNA"/>
</dbReference>
<accession>A0A318T5P0</accession>
<gene>
    <name evidence="2" type="ORF">C7477_103102</name>
</gene>
<name>A0A318T5P0_9HYPH</name>
<sequence length="56" mass="6234">MSNGSFIDPPSYFDALEEWEAFAASMRRIADKDEGAKRELEEAEQRIADLKAQGAA</sequence>
<keyword evidence="3" id="KW-1185">Reference proteome</keyword>
<feature type="coiled-coil region" evidence="1">
    <location>
        <begin position="26"/>
        <end position="53"/>
    </location>
</feature>
<dbReference type="AlphaFoldDB" id="A0A318T5P0"/>
<evidence type="ECO:0000313" key="3">
    <source>
        <dbReference type="Proteomes" id="UP000247454"/>
    </source>
</evidence>
<proteinExistence type="predicted"/>
<comment type="caution">
    <text evidence="2">The sequence shown here is derived from an EMBL/GenBank/DDBJ whole genome shotgun (WGS) entry which is preliminary data.</text>
</comment>
<dbReference type="Proteomes" id="UP000247454">
    <property type="component" value="Unassembled WGS sequence"/>
</dbReference>
<keyword evidence="1" id="KW-0175">Coiled coil</keyword>